<dbReference type="InterPro" id="IPR028995">
    <property type="entry name" value="Glyco_hydro_57/38_cen_sf"/>
</dbReference>
<dbReference type="EMBL" id="CAMPGE010016312">
    <property type="protein sequence ID" value="CAI2374885.1"/>
    <property type="molecule type" value="Genomic_DNA"/>
</dbReference>
<dbReference type="PANTHER" id="PTHR11607">
    <property type="entry name" value="ALPHA-MANNOSIDASE"/>
    <property type="match status" value="1"/>
</dbReference>
<evidence type="ECO:0000259" key="8">
    <source>
        <dbReference type="SMART" id="SM00872"/>
    </source>
</evidence>
<dbReference type="Proteomes" id="UP001295684">
    <property type="component" value="Unassembled WGS sequence"/>
</dbReference>
<organism evidence="9 10">
    <name type="scientific">Euplotes crassus</name>
    <dbReference type="NCBI Taxonomy" id="5936"/>
    <lineage>
        <taxon>Eukaryota</taxon>
        <taxon>Sar</taxon>
        <taxon>Alveolata</taxon>
        <taxon>Ciliophora</taxon>
        <taxon>Intramacronucleata</taxon>
        <taxon>Spirotrichea</taxon>
        <taxon>Hypotrichia</taxon>
        <taxon>Euplotida</taxon>
        <taxon>Euplotidae</taxon>
        <taxon>Moneuplotes</taxon>
    </lineage>
</organism>
<dbReference type="Gene3D" id="3.20.110.10">
    <property type="entry name" value="Glycoside hydrolase 38, N terminal domain"/>
    <property type="match status" value="1"/>
</dbReference>
<dbReference type="Gene3D" id="2.70.98.30">
    <property type="entry name" value="Golgi alpha-mannosidase II, domain 4"/>
    <property type="match status" value="1"/>
</dbReference>
<gene>
    <name evidence="9" type="ORF">ECRASSUSDP1_LOCUS16243</name>
</gene>
<dbReference type="GO" id="GO:0004559">
    <property type="term" value="F:alpha-mannosidase activity"/>
    <property type="evidence" value="ECO:0007669"/>
    <property type="project" value="InterPro"/>
</dbReference>
<dbReference type="InterPro" id="IPR015341">
    <property type="entry name" value="Glyco_hydro_38_cen"/>
</dbReference>
<evidence type="ECO:0000256" key="7">
    <source>
        <dbReference type="SAM" id="SignalP"/>
    </source>
</evidence>
<keyword evidence="7" id="KW-0732">Signal</keyword>
<feature type="signal peptide" evidence="7">
    <location>
        <begin position="1"/>
        <end position="20"/>
    </location>
</feature>
<keyword evidence="5" id="KW-0862">Zinc</keyword>
<comment type="caution">
    <text evidence="9">The sequence shown here is derived from an EMBL/GenBank/DDBJ whole genome shotgun (WGS) entry which is preliminary data.</text>
</comment>
<dbReference type="GO" id="GO:0046872">
    <property type="term" value="F:metal ion binding"/>
    <property type="evidence" value="ECO:0007669"/>
    <property type="project" value="UniProtKB-KW"/>
</dbReference>
<dbReference type="InterPro" id="IPR027291">
    <property type="entry name" value="Glyco_hydro_38_N_sf"/>
</dbReference>
<dbReference type="Pfam" id="PF01074">
    <property type="entry name" value="Glyco_hydro_38N"/>
    <property type="match status" value="1"/>
</dbReference>
<evidence type="ECO:0000256" key="4">
    <source>
        <dbReference type="ARBA" id="ARBA00022801"/>
    </source>
</evidence>
<accession>A0AAD2CZ67</accession>
<dbReference type="GO" id="GO:0030246">
    <property type="term" value="F:carbohydrate binding"/>
    <property type="evidence" value="ECO:0007669"/>
    <property type="project" value="InterPro"/>
</dbReference>
<evidence type="ECO:0000256" key="2">
    <source>
        <dbReference type="ARBA" id="ARBA00009792"/>
    </source>
</evidence>
<dbReference type="GO" id="GO:0005764">
    <property type="term" value="C:lysosome"/>
    <property type="evidence" value="ECO:0007669"/>
    <property type="project" value="TreeGrafter"/>
</dbReference>
<dbReference type="GO" id="GO:0006013">
    <property type="term" value="P:mannose metabolic process"/>
    <property type="evidence" value="ECO:0007669"/>
    <property type="project" value="InterPro"/>
</dbReference>
<dbReference type="Gene3D" id="1.20.1270.50">
    <property type="entry name" value="Glycoside hydrolase family 38, central domain"/>
    <property type="match status" value="1"/>
</dbReference>
<protein>
    <recommendedName>
        <fullName evidence="8">Glycoside hydrolase family 38 central domain-containing protein</fullName>
    </recommendedName>
</protein>
<keyword evidence="6" id="KW-0326">Glycosidase</keyword>
<keyword evidence="10" id="KW-1185">Reference proteome</keyword>
<proteinExistence type="inferred from homology"/>
<dbReference type="SMART" id="SM00872">
    <property type="entry name" value="Alpha-mann_mid"/>
    <property type="match status" value="1"/>
</dbReference>
<evidence type="ECO:0000256" key="3">
    <source>
        <dbReference type="ARBA" id="ARBA00022723"/>
    </source>
</evidence>
<reference evidence="9" key="1">
    <citation type="submission" date="2023-07" db="EMBL/GenBank/DDBJ databases">
        <authorList>
            <consortium name="AG Swart"/>
            <person name="Singh M."/>
            <person name="Singh A."/>
            <person name="Seah K."/>
            <person name="Emmerich C."/>
        </authorList>
    </citation>
    <scope>NUCLEOTIDE SEQUENCE</scope>
    <source>
        <strain evidence="9">DP1</strain>
    </source>
</reference>
<dbReference type="SUPFAM" id="SSF88688">
    <property type="entry name" value="Families 57/38 glycoside transferase middle domain"/>
    <property type="match status" value="1"/>
</dbReference>
<evidence type="ECO:0000313" key="9">
    <source>
        <dbReference type="EMBL" id="CAI2374885.1"/>
    </source>
</evidence>
<dbReference type="InterPro" id="IPR011013">
    <property type="entry name" value="Gal_mutarotase_sf_dom"/>
</dbReference>
<dbReference type="AlphaFoldDB" id="A0AAD2CZ67"/>
<evidence type="ECO:0000256" key="5">
    <source>
        <dbReference type="ARBA" id="ARBA00022833"/>
    </source>
</evidence>
<evidence type="ECO:0000256" key="6">
    <source>
        <dbReference type="ARBA" id="ARBA00023295"/>
    </source>
</evidence>
<dbReference type="InterPro" id="IPR037094">
    <property type="entry name" value="Glyco_hydro_38_cen_sf"/>
</dbReference>
<sequence length="1029" mass="119594">MKTYLHFLIVLFLICTISEGKKKVIVHLIPHSHNDAGWLKSFEGYYQENTKDILTNVVKALEESKDYTFHWADIAFLYRWWQDQDSSTRESVKKLVADERFIFINGGWVINDEALPSYKETIAQMRLGLDFLKRTFNVRPHIGWQIDPFGSTALTASVLHKLGFSAFIENRISNDFKDILEKKEGYNFCWQGHQVDEFKQEDRILAHILQFFYTVPETRLDRGFIDINKKSYSSKFWDQKIQKVINELKTISDDSLKEYHVMVPAGDDFAFQQASEVFHAFDDLKKYLKKKGKSKGYNVEIKYSNIYKYFEDLKAMELDFGVFKGDFMPYQETWPNWNWNDFWTGYYSTRLHMKRWIRHTFNNLESTKALLTIKALQANNGSVNFNSNTEVGIEMINNIINEAEQRWAIMMHHDAITGTHTKITEQDYYNLLKESNDYLSRAYKIINQVFEVEAERSVHEILSNATEKLGSQKFDHYTVVNPTADARSEVINITLSSSLGEKDMYSVFVDTISLNKTSEFKNVQGAYADMQDMDTMSHQTQTVRKLFVHVELPPFSDIHLYIIPCSTEKSQCESSGYRLSTKIEPSIKVQDLTIKNNAIKLEIGSDGRLRSIENLTNNMKSGLTERFTAFSTRSTRSGFYLYNPRSERITIDTGNVKMWYYELPNLKCIIQVEHDANNTRFLKTYSIDHVGLKENLEQFFLEIHCFTSEAIEISFGIKKDKHSHTSKFKTYVDDSMKLVQRPIFDKNINIEHESVHELYGYFTSPCVNGGMLLEAYHNGSKEELHQFSWANSNPIGCTLSQENQIDFMVFRNIEANDNKGIFELYSDPRTTYTSFMFRLDKDDGAYKRNFAGSVINSPLFLYQDLGISLDASRKLPSSGTIFEDIFHLSDENQGTLHGAIDVVDIKLARHTILSTVNEYEVVMILRNRFNNYLSLNKTIYHDEEGLFKNKFIDTLKRSPQSSHKFKCDDSKTILEDQRYEIETCEYLLESSKPDHFHGLAPYELAEFRLVKSATLEALDIKQKIMDGVI</sequence>
<dbReference type="Pfam" id="PF09261">
    <property type="entry name" value="Alpha-mann_mid"/>
    <property type="match status" value="1"/>
</dbReference>
<evidence type="ECO:0000313" key="10">
    <source>
        <dbReference type="Proteomes" id="UP001295684"/>
    </source>
</evidence>
<evidence type="ECO:0000256" key="1">
    <source>
        <dbReference type="ARBA" id="ARBA00001947"/>
    </source>
</evidence>
<comment type="similarity">
    <text evidence="2">Belongs to the glycosyl hydrolase 38 family.</text>
</comment>
<comment type="cofactor">
    <cofactor evidence="1">
        <name>Zn(2+)</name>
        <dbReference type="ChEBI" id="CHEBI:29105"/>
    </cofactor>
</comment>
<dbReference type="InterPro" id="IPR011330">
    <property type="entry name" value="Glyco_hydro/deAcase_b/a-brl"/>
</dbReference>
<name>A0AAD2CZ67_EUPCR</name>
<dbReference type="PANTHER" id="PTHR11607:SF3">
    <property type="entry name" value="LYSOSOMAL ALPHA-MANNOSIDASE"/>
    <property type="match status" value="1"/>
</dbReference>
<keyword evidence="4" id="KW-0378">Hydrolase</keyword>
<feature type="domain" description="Glycoside hydrolase family 38 central" evidence="8">
    <location>
        <begin position="341"/>
        <end position="432"/>
    </location>
</feature>
<dbReference type="InterPro" id="IPR050843">
    <property type="entry name" value="Glycosyl_Hydrlase_38"/>
</dbReference>
<dbReference type="SUPFAM" id="SSF74650">
    <property type="entry name" value="Galactose mutarotase-like"/>
    <property type="match status" value="1"/>
</dbReference>
<feature type="chain" id="PRO_5041924500" description="Glycoside hydrolase family 38 central domain-containing protein" evidence="7">
    <location>
        <begin position="21"/>
        <end position="1029"/>
    </location>
</feature>
<dbReference type="InterPro" id="IPR000602">
    <property type="entry name" value="Glyco_hydro_38_N"/>
</dbReference>
<dbReference type="SUPFAM" id="SSF88713">
    <property type="entry name" value="Glycoside hydrolase/deacetylase"/>
    <property type="match status" value="1"/>
</dbReference>
<keyword evidence="3" id="KW-0479">Metal-binding</keyword>